<dbReference type="InterPro" id="IPR048020">
    <property type="entry name" value="Transpos_IS3"/>
</dbReference>
<accession>A0A1H3U5Z6</accession>
<proteinExistence type="predicted"/>
<dbReference type="RefSeq" id="WP_143061377.1">
    <property type="nucleotide sequence ID" value="NZ_FNOK01000112.1"/>
</dbReference>
<feature type="non-terminal residue" evidence="2">
    <location>
        <position position="1"/>
    </location>
</feature>
<dbReference type="InterPro" id="IPR036397">
    <property type="entry name" value="RNaseH_sf"/>
</dbReference>
<feature type="domain" description="Integrase catalytic" evidence="1">
    <location>
        <begin position="1"/>
        <end position="141"/>
    </location>
</feature>
<dbReference type="Pfam" id="PF00665">
    <property type="entry name" value="rve"/>
    <property type="match status" value="1"/>
</dbReference>
<dbReference type="Gene3D" id="3.30.420.10">
    <property type="entry name" value="Ribonuclease H-like superfamily/Ribonuclease H"/>
    <property type="match status" value="1"/>
</dbReference>
<evidence type="ECO:0000313" key="2">
    <source>
        <dbReference type="EMBL" id="SDZ57880.1"/>
    </source>
</evidence>
<dbReference type="EMBL" id="FNOK01000112">
    <property type="protein sequence ID" value="SDZ57880.1"/>
    <property type="molecule type" value="Genomic_DNA"/>
</dbReference>
<sequence>VYFSPVMDLFDRQIISYTTSTSPNLELTNSALRDALATLDEGQAPLVHSDQGFQYQHRSWRHLLAGVGATQSMSRTGNCHDNAVIESFFGHLKEEVFHHTRYLSVEAFTTALDDYITWFNTDRGHTHCEGLSPVQYRAQTLAA</sequence>
<dbReference type="PANTHER" id="PTHR46889:SF4">
    <property type="entry name" value="TRANSPOSASE INSO FOR INSERTION SEQUENCE ELEMENT IS911B-RELATED"/>
    <property type="match status" value="1"/>
</dbReference>
<dbReference type="PANTHER" id="PTHR46889">
    <property type="entry name" value="TRANSPOSASE INSF FOR INSERTION SEQUENCE IS3B-RELATED"/>
    <property type="match status" value="1"/>
</dbReference>
<dbReference type="SUPFAM" id="SSF53098">
    <property type="entry name" value="Ribonuclease H-like"/>
    <property type="match status" value="1"/>
</dbReference>
<dbReference type="InterPro" id="IPR050900">
    <property type="entry name" value="Transposase_IS3/IS150/IS904"/>
</dbReference>
<dbReference type="GO" id="GO:0015074">
    <property type="term" value="P:DNA integration"/>
    <property type="evidence" value="ECO:0007669"/>
    <property type="project" value="InterPro"/>
</dbReference>
<dbReference type="STRING" id="418495.SAMN05216215_11121"/>
<dbReference type="InterPro" id="IPR001584">
    <property type="entry name" value="Integrase_cat-core"/>
</dbReference>
<dbReference type="Pfam" id="PF13333">
    <property type="entry name" value="rve_2"/>
    <property type="match status" value="1"/>
</dbReference>
<dbReference type="AlphaFoldDB" id="A0A1H3U5Z6"/>
<evidence type="ECO:0000259" key="1">
    <source>
        <dbReference type="PROSITE" id="PS50994"/>
    </source>
</evidence>
<dbReference type="OrthoDB" id="3254719at2"/>
<dbReference type="Proteomes" id="UP000199529">
    <property type="component" value="Unassembled WGS sequence"/>
</dbReference>
<dbReference type="GO" id="GO:0003676">
    <property type="term" value="F:nucleic acid binding"/>
    <property type="evidence" value="ECO:0007669"/>
    <property type="project" value="InterPro"/>
</dbReference>
<gene>
    <name evidence="2" type="ORF">SAMN05216215_11121</name>
</gene>
<name>A0A1H3U5Z6_9PSEU</name>
<dbReference type="NCBIfam" id="NF033516">
    <property type="entry name" value="transpos_IS3"/>
    <property type="match status" value="1"/>
</dbReference>
<keyword evidence="3" id="KW-1185">Reference proteome</keyword>
<organism evidence="2 3">
    <name type="scientific">Saccharopolyspora shandongensis</name>
    <dbReference type="NCBI Taxonomy" id="418495"/>
    <lineage>
        <taxon>Bacteria</taxon>
        <taxon>Bacillati</taxon>
        <taxon>Actinomycetota</taxon>
        <taxon>Actinomycetes</taxon>
        <taxon>Pseudonocardiales</taxon>
        <taxon>Pseudonocardiaceae</taxon>
        <taxon>Saccharopolyspora</taxon>
    </lineage>
</organism>
<dbReference type="PROSITE" id="PS50994">
    <property type="entry name" value="INTEGRASE"/>
    <property type="match status" value="1"/>
</dbReference>
<protein>
    <submittedName>
        <fullName evidence="2">Putative transposase</fullName>
    </submittedName>
</protein>
<reference evidence="3" key="1">
    <citation type="submission" date="2016-10" db="EMBL/GenBank/DDBJ databases">
        <authorList>
            <person name="Varghese N."/>
            <person name="Submissions S."/>
        </authorList>
    </citation>
    <scope>NUCLEOTIDE SEQUENCE [LARGE SCALE GENOMIC DNA]</scope>
    <source>
        <strain evidence="3">CGMCC 4.3530</strain>
    </source>
</reference>
<evidence type="ECO:0000313" key="3">
    <source>
        <dbReference type="Proteomes" id="UP000199529"/>
    </source>
</evidence>
<dbReference type="InterPro" id="IPR012337">
    <property type="entry name" value="RNaseH-like_sf"/>
</dbReference>